<comment type="caution">
    <text evidence="1">The sequence shown here is derived from an EMBL/GenBank/DDBJ whole genome shotgun (WGS) entry which is preliminary data.</text>
</comment>
<proteinExistence type="predicted"/>
<dbReference type="EMBL" id="JAAPAO010000019">
    <property type="protein sequence ID" value="KAF4677163.1"/>
    <property type="molecule type" value="Genomic_DNA"/>
</dbReference>
<keyword evidence="2" id="KW-1185">Reference proteome</keyword>
<gene>
    <name evidence="1" type="ORF">FOL47_003005</name>
</gene>
<evidence type="ECO:0000313" key="1">
    <source>
        <dbReference type="EMBL" id="KAF4677163.1"/>
    </source>
</evidence>
<organism evidence="1 2">
    <name type="scientific">Perkinsus chesapeaki</name>
    <name type="common">Clam parasite</name>
    <name type="synonym">Perkinsus andrewsi</name>
    <dbReference type="NCBI Taxonomy" id="330153"/>
    <lineage>
        <taxon>Eukaryota</taxon>
        <taxon>Sar</taxon>
        <taxon>Alveolata</taxon>
        <taxon>Perkinsozoa</taxon>
        <taxon>Perkinsea</taxon>
        <taxon>Perkinsida</taxon>
        <taxon>Perkinsidae</taxon>
        <taxon>Perkinsus</taxon>
    </lineage>
</organism>
<accession>A0A7J6MZY1</accession>
<sequence length="685" mass="75540">MIPNNELLSKEAPLGHHAETLSVGTAATELDLQESFDGSSACSTQHDTRGELDVIVFCNDHNNSTRALSSAKDILLSRSLRNSNETRRLRLVHLCTMSVVVSDSPSMGFADCITSCNCSHELQRLIESWAIDVEIRIQSVVASPRTLKMALSSHSTVLITPFAILRASRCESKRLAYITQRLLDISRQLVPPEEIVAESGEPFCLGQKSSLYLTEASYGPTEQETTPSEGRLKAVLLLASEKWEPVVDWGMRLVKPGEAFKAVHFVRGEVTAQSAEMQLMARRRARLINPTVTFEIEIIRIAEGEFLPIVVELSKNADMLIILNTDCDIVLARSVIPLSCKYVENMLVGIGARDAEGAMSALKLAYGIAKRSEGTSPGITVTGLFVPVVMHTDNMLSGQWQLDKRTIFINGASSTAVLHRVDHFISASKAANVSFNLEMASHSDSLQVGHQLILRAASLDTVEARPPPLLFVGAGHSCAAGQLGSVVEYLTGPDKGDCIHSTTVAIARRNRCVPKEQVADLFSVISWNTSTDTYALVGWNEPFFKFSAKASKRLPVADVFTVKFRSADKDRVQRVRDVAYTSTVLEFTVELHGADKEFVPRMRDVTSTNTLIGFTVGHEDNGNYVLYALNVDFGFDFVNRHENNTIFFYRPLTDEVVFGNSEYNMTLHRCTHSFDEPFPCLNAGQ</sequence>
<reference evidence="1 2" key="1">
    <citation type="submission" date="2020-04" db="EMBL/GenBank/DDBJ databases">
        <title>Perkinsus chesapeaki whole genome sequence.</title>
        <authorList>
            <person name="Bogema D.R."/>
        </authorList>
    </citation>
    <scope>NUCLEOTIDE SEQUENCE [LARGE SCALE GENOMIC DNA]</scope>
    <source>
        <strain evidence="1">ATCC PRA-425</strain>
    </source>
</reference>
<dbReference type="OrthoDB" id="425997at2759"/>
<name>A0A7J6MZY1_PERCH</name>
<dbReference type="AlphaFoldDB" id="A0A7J6MZY1"/>
<evidence type="ECO:0000313" key="2">
    <source>
        <dbReference type="Proteomes" id="UP000591131"/>
    </source>
</evidence>
<protein>
    <submittedName>
        <fullName evidence="1">Uncharacterized protein</fullName>
    </submittedName>
</protein>
<dbReference type="Proteomes" id="UP000591131">
    <property type="component" value="Unassembled WGS sequence"/>
</dbReference>